<sequence length="368" mass="42682">MCKVENGNCLSCGYQDHKLFYPCRDWISKAFPNRLMNQAPTPAPGTHFHCPKFTWCKYPPQKDYICDHCWYETAILACDFASVSEEICDEVQKEINRRVVKREFNGNKYQHTPIKLPPSMDTEPVCGSLDFDNDDVMMDDCPVNLRLQMDARSTWSARAHMLMKTYVHDRTLRDQGLQGAHLAVSETSWLTIWGPKCPLCDRWEADGTNGPPGGVPELEFELNAVAWHRIQRKSLTRIECQTPCRVNLGALRKPCRPCREKEKNLREILVYQISIATNLKWIAKLLGKIPKRRRNDYFAYHSNQSWTDGSILYDGDPALLGNECQWVIERAKWLLEATWRGHTLCDWAIVDAEPTKARLWKMIIKEFK</sequence>
<comment type="caution">
    <text evidence="1">The sequence shown here is derived from an EMBL/GenBank/DDBJ whole genome shotgun (WGS) entry which is preliminary data.</text>
</comment>
<dbReference type="EMBL" id="JAULSR010000005">
    <property type="protein sequence ID" value="KAK0618536.1"/>
    <property type="molecule type" value="Genomic_DNA"/>
</dbReference>
<dbReference type="Proteomes" id="UP001174934">
    <property type="component" value="Unassembled WGS sequence"/>
</dbReference>
<gene>
    <name evidence="1" type="ORF">B0T17DRAFT_619118</name>
</gene>
<organism evidence="1 2">
    <name type="scientific">Bombardia bombarda</name>
    <dbReference type="NCBI Taxonomy" id="252184"/>
    <lineage>
        <taxon>Eukaryota</taxon>
        <taxon>Fungi</taxon>
        <taxon>Dikarya</taxon>
        <taxon>Ascomycota</taxon>
        <taxon>Pezizomycotina</taxon>
        <taxon>Sordariomycetes</taxon>
        <taxon>Sordariomycetidae</taxon>
        <taxon>Sordariales</taxon>
        <taxon>Lasiosphaeriaceae</taxon>
        <taxon>Bombardia</taxon>
    </lineage>
</organism>
<keyword evidence="2" id="KW-1185">Reference proteome</keyword>
<evidence type="ECO:0000313" key="2">
    <source>
        <dbReference type="Proteomes" id="UP001174934"/>
    </source>
</evidence>
<proteinExistence type="predicted"/>
<reference evidence="1" key="1">
    <citation type="submission" date="2023-06" db="EMBL/GenBank/DDBJ databases">
        <title>Genome-scale phylogeny and comparative genomics of the fungal order Sordariales.</title>
        <authorList>
            <consortium name="Lawrence Berkeley National Laboratory"/>
            <person name="Hensen N."/>
            <person name="Bonometti L."/>
            <person name="Westerberg I."/>
            <person name="Brannstrom I.O."/>
            <person name="Guillou S."/>
            <person name="Cros-Aarteil S."/>
            <person name="Calhoun S."/>
            <person name="Haridas S."/>
            <person name="Kuo A."/>
            <person name="Mondo S."/>
            <person name="Pangilinan J."/>
            <person name="Riley R."/>
            <person name="LaButti K."/>
            <person name="Andreopoulos B."/>
            <person name="Lipzen A."/>
            <person name="Chen C."/>
            <person name="Yanf M."/>
            <person name="Daum C."/>
            <person name="Ng V."/>
            <person name="Clum A."/>
            <person name="Steindorff A."/>
            <person name="Ohm R."/>
            <person name="Martin F."/>
            <person name="Silar P."/>
            <person name="Natvig D."/>
            <person name="Lalanne C."/>
            <person name="Gautier V."/>
            <person name="Ament-velasquez S.L."/>
            <person name="Kruys A."/>
            <person name="Hutchinson M.I."/>
            <person name="Powell A.J."/>
            <person name="Barry K."/>
            <person name="Miller A.N."/>
            <person name="Grigoriev I.V."/>
            <person name="Debuchy R."/>
            <person name="Gladieux P."/>
            <person name="Thoren M.H."/>
            <person name="Johannesson H."/>
        </authorList>
    </citation>
    <scope>NUCLEOTIDE SEQUENCE</scope>
    <source>
        <strain evidence="1">SMH3391-2</strain>
    </source>
</reference>
<dbReference type="AlphaFoldDB" id="A0AA39WN86"/>
<evidence type="ECO:0000313" key="1">
    <source>
        <dbReference type="EMBL" id="KAK0618536.1"/>
    </source>
</evidence>
<accession>A0AA39WN86</accession>
<protein>
    <submittedName>
        <fullName evidence="1">Uncharacterized protein</fullName>
    </submittedName>
</protein>
<name>A0AA39WN86_9PEZI</name>